<keyword evidence="2" id="KW-0418">Kinase</keyword>
<dbReference type="AlphaFoldDB" id="A0A2N0UZ46"/>
<dbReference type="Proteomes" id="UP000233425">
    <property type="component" value="Unassembled WGS sequence"/>
</dbReference>
<protein>
    <submittedName>
        <fullName evidence="2">Sensory histidine kinase UhpB</fullName>
    </submittedName>
</protein>
<accession>A0A2N0UZ46</accession>
<gene>
    <name evidence="2" type="ORF">RBATCC27255_00471</name>
</gene>
<dbReference type="Gene3D" id="3.30.565.10">
    <property type="entry name" value="Histidine kinase-like ATPase, C-terminal domain"/>
    <property type="match status" value="1"/>
</dbReference>
<proteinExistence type="predicted"/>
<evidence type="ECO:0000256" key="1">
    <source>
        <dbReference type="SAM" id="Phobius"/>
    </source>
</evidence>
<keyword evidence="1" id="KW-0812">Transmembrane</keyword>
<comment type="caution">
    <text evidence="2">The sequence shown here is derived from an EMBL/GenBank/DDBJ whole genome shotgun (WGS) entry which is preliminary data.</text>
</comment>
<dbReference type="RefSeq" id="WP_101028577.1">
    <property type="nucleotide sequence ID" value="NZ_CABMMZ010000028.1"/>
</dbReference>
<keyword evidence="3" id="KW-1185">Reference proteome</keyword>
<keyword evidence="2" id="KW-0808">Transferase</keyword>
<reference evidence="2" key="1">
    <citation type="journal article" date="2018" name="Environ. Microbiol.">
        <title>Sporulation capability and amylosome conservation among diverse human colonic and rumen isolates of the keystone starch-degrader Ruminococcus bromii.</title>
        <authorList>
            <person name="Mukhopadhya I."/>
            <person name="Morais S."/>
            <person name="Laverde-Gomez J."/>
            <person name="Sheridan P.O."/>
            <person name="Walker A.W."/>
            <person name="Kelly W."/>
            <person name="Klieve A.V."/>
            <person name="Ouwerkerk D."/>
            <person name="Duncan S.H."/>
            <person name="Louis P."/>
            <person name="Koropatkin N."/>
            <person name="Cockburn D."/>
            <person name="Kibler R."/>
            <person name="Cooper P.J."/>
            <person name="Sandoval C."/>
            <person name="Crost E."/>
            <person name="Juge N."/>
            <person name="Bayer E.A."/>
            <person name="Flint H.J."/>
        </authorList>
    </citation>
    <scope>NUCLEOTIDE SEQUENCE [LARGE SCALE GENOMIC DNA]</scope>
    <source>
        <strain evidence="2">ATCC 27255</strain>
    </source>
</reference>
<dbReference type="GO" id="GO:0016301">
    <property type="term" value="F:kinase activity"/>
    <property type="evidence" value="ECO:0007669"/>
    <property type="project" value="UniProtKB-KW"/>
</dbReference>
<sequence>MTPVFEMRSFICVALMSVQFVVTCMAIHNATVSFLYKIKLWRSVSAVAIAVISSAMFLVSTQILSKIYYDNSINIMAEFFGRMPFALSVGITAYCTAMSVYITARLHRCRNNNISAMSIKESFDGLPAGLCYFDKNGLVVLKNNLMESICLELTGKSLNIAAPFREKIKEVSQYENDGTFTVRLNDGRVFSFSLSETEIFSKSYFQLVATDITEFTKLTSILEYEIGELKKVNVHLKKYNEMVCDLTREEEILRTKEIIHDRLGSTLIATRKYLENNNLPENNKELLEMWRNNIAVLNTAENDRKDENFAKDIENAARLVGITLEIAGNLPTDNNAVARVLTFAALQCLNNAARHAKADKMLLESLDDGENYIFKFKNNGRKPPRKINEGGGLSSVRKKAEQIGGSMKISTSEIFVLEITIPKSEVLQYDKSTDS</sequence>
<dbReference type="EMBL" id="NNSR01000028">
    <property type="protein sequence ID" value="PKD32266.1"/>
    <property type="molecule type" value="Genomic_DNA"/>
</dbReference>
<keyword evidence="1" id="KW-0472">Membrane</keyword>
<dbReference type="SUPFAM" id="SSF55874">
    <property type="entry name" value="ATPase domain of HSP90 chaperone/DNA topoisomerase II/histidine kinase"/>
    <property type="match status" value="1"/>
</dbReference>
<evidence type="ECO:0000313" key="3">
    <source>
        <dbReference type="Proteomes" id="UP000233425"/>
    </source>
</evidence>
<organism evidence="2 3">
    <name type="scientific">Ruminococcus bromii</name>
    <dbReference type="NCBI Taxonomy" id="40518"/>
    <lineage>
        <taxon>Bacteria</taxon>
        <taxon>Bacillati</taxon>
        <taxon>Bacillota</taxon>
        <taxon>Clostridia</taxon>
        <taxon>Eubacteriales</taxon>
        <taxon>Oscillospiraceae</taxon>
        <taxon>Ruminococcus</taxon>
    </lineage>
</organism>
<keyword evidence="1" id="KW-1133">Transmembrane helix</keyword>
<feature type="transmembrane region" description="Helical" evidence="1">
    <location>
        <begin position="85"/>
        <end position="104"/>
    </location>
</feature>
<dbReference type="InterPro" id="IPR036890">
    <property type="entry name" value="HATPase_C_sf"/>
</dbReference>
<name>A0A2N0UZ46_9FIRM</name>
<feature type="transmembrane region" description="Helical" evidence="1">
    <location>
        <begin position="42"/>
        <end position="64"/>
    </location>
</feature>
<evidence type="ECO:0000313" key="2">
    <source>
        <dbReference type="EMBL" id="PKD32266.1"/>
    </source>
</evidence>